<dbReference type="AlphaFoldDB" id="I4C143"/>
<dbReference type="EMBL" id="CP003360">
    <property type="protein sequence ID" value="AFM27214.1"/>
    <property type="molecule type" value="Genomic_DNA"/>
</dbReference>
<keyword evidence="13" id="KW-1185">Reference proteome</keyword>
<dbReference type="Proteomes" id="UP000006055">
    <property type="component" value="Chromosome"/>
</dbReference>
<evidence type="ECO:0000313" key="12">
    <source>
        <dbReference type="EMBL" id="AFM28083.1"/>
    </source>
</evidence>
<evidence type="ECO:0000313" key="4">
    <source>
        <dbReference type="EMBL" id="AFM23285.1"/>
    </source>
</evidence>
<dbReference type="KEGG" id="dti:Desti_2886"/>
<dbReference type="InterPro" id="IPR047952">
    <property type="entry name" value="Transpos_IS4"/>
</dbReference>
<dbReference type="KEGG" id="dti:Desti_3587"/>
<evidence type="ECO:0000313" key="9">
    <source>
        <dbReference type="EMBL" id="AFM26850.1"/>
    </source>
</evidence>
<dbReference type="EMBL" id="CP003360">
    <property type="protein sequence ID" value="AFM27293.1"/>
    <property type="molecule type" value="Genomic_DNA"/>
</dbReference>
<evidence type="ECO:0000313" key="8">
    <source>
        <dbReference type="EMBL" id="AFM26235.1"/>
    </source>
</evidence>
<gene>
    <name evidence="2" type="ordered locus">Desti_0497</name>
    <name evidence="3" type="ordered locus">Desti_0551</name>
    <name evidence="4" type="ordered locus">Desti_0553</name>
    <name evidence="5" type="ordered locus">Desti_0962</name>
    <name evidence="6" type="ordered locus">Desti_1735</name>
    <name evidence="7" type="ordered locus">Desti_2886</name>
    <name evidence="8" type="ordered locus">Desti_3587</name>
    <name evidence="9" type="ordered locus">Desti_4214</name>
    <name evidence="10" type="ordered locus">Desti_4588</name>
    <name evidence="11" type="ordered locus">Desti_4671</name>
    <name evidence="12" type="ordered locus">Desti_5501</name>
</gene>
<evidence type="ECO:0000313" key="6">
    <source>
        <dbReference type="EMBL" id="AFM24445.1"/>
    </source>
</evidence>
<reference evidence="13" key="2">
    <citation type="submission" date="2012-06" db="EMBL/GenBank/DDBJ databases">
        <title>Complete sequence of chromosome of Desulfomonile tiedjei DSM 6799.</title>
        <authorList>
            <person name="Lucas S."/>
            <person name="Copeland A."/>
            <person name="Lapidus A."/>
            <person name="Glavina del Rio T."/>
            <person name="Dalin E."/>
            <person name="Tice H."/>
            <person name="Bruce D."/>
            <person name="Goodwin L."/>
            <person name="Pitluck S."/>
            <person name="Peters L."/>
            <person name="Ovchinnikova G."/>
            <person name="Zeytun A."/>
            <person name="Lu M."/>
            <person name="Kyrpides N."/>
            <person name="Mavromatis K."/>
            <person name="Ivanova N."/>
            <person name="Brettin T."/>
            <person name="Detter J.C."/>
            <person name="Han C."/>
            <person name="Larimer F."/>
            <person name="Land M."/>
            <person name="Hauser L."/>
            <person name="Markowitz V."/>
            <person name="Cheng J.-F."/>
            <person name="Hugenholtz P."/>
            <person name="Woyke T."/>
            <person name="Wu D."/>
            <person name="Spring S."/>
            <person name="Schroeder M."/>
            <person name="Brambilla E."/>
            <person name="Klenk H.-P."/>
            <person name="Eisen J.A."/>
        </authorList>
    </citation>
    <scope>NUCLEOTIDE SEQUENCE [LARGE SCALE GENOMIC DNA]</scope>
    <source>
        <strain evidence="13">ATCC 49306 / DSM 6799 / DCB-1</strain>
    </source>
</reference>
<dbReference type="GO" id="GO:0004803">
    <property type="term" value="F:transposase activity"/>
    <property type="evidence" value="ECO:0007669"/>
    <property type="project" value="InterPro"/>
</dbReference>
<evidence type="ECO:0000313" key="10">
    <source>
        <dbReference type="EMBL" id="AFM27214.1"/>
    </source>
</evidence>
<sequence>MIPGQIDPSKKRSPQDFTRNRKLAFGKLITFILSIAASGKGKGVDMKSGEFFRHARILGLWPDAEAIHRSALTKARKKVDWRIFRQILDDAVGLAYECWPKSPKDEWHGMSTHAIDGSDYTLPAADELRAEFDPESGLGQAGKGHYPQCLVCTLYDVFRRLPIARTVVPVNSSERDQAKHLLPLVPEGSVLLLDRGYPGYEFLSYLLDKFKGYFVIRCPATSTFATVKEFIRSGKSEAEIVIPPTSNYLSQVTAEQRKAAKPIRVRVIRLSNPDGTLSVLLTNLYDKVEFPRQEITDLYFRRWEIESYFRDEKIGLEIEKFHGKTCNSVLQELFAAAIMAVISRTLMAISTQLLGGELGEPQFKNAVMTLASEAAVLAADDPERAIEIFQDILKEIYRVKYYRPNSQRPPQPRVNKQSKNKWLYRRYKNVPAA</sequence>
<evidence type="ECO:0000313" key="11">
    <source>
        <dbReference type="EMBL" id="AFM27293.1"/>
    </source>
</evidence>
<evidence type="ECO:0000313" key="2">
    <source>
        <dbReference type="EMBL" id="AFM23230.1"/>
    </source>
</evidence>
<dbReference type="SUPFAM" id="SSF53098">
    <property type="entry name" value="Ribonuclease H-like"/>
    <property type="match status" value="1"/>
</dbReference>
<dbReference type="EMBL" id="CP003360">
    <property type="protein sequence ID" value="AFM26850.1"/>
    <property type="molecule type" value="Genomic_DNA"/>
</dbReference>
<dbReference type="KEGG" id="dti:Desti_0553"/>
<evidence type="ECO:0000313" key="3">
    <source>
        <dbReference type="EMBL" id="AFM23284.1"/>
    </source>
</evidence>
<name>I4C143_DESTA</name>
<dbReference type="EMBL" id="CP003360">
    <property type="protein sequence ID" value="AFM23230.1"/>
    <property type="molecule type" value="Genomic_DNA"/>
</dbReference>
<dbReference type="EMBL" id="CP003360">
    <property type="protein sequence ID" value="AFM23285.1"/>
    <property type="molecule type" value="Genomic_DNA"/>
</dbReference>
<dbReference type="EMBL" id="CP003360">
    <property type="protein sequence ID" value="AFM28083.1"/>
    <property type="molecule type" value="Genomic_DNA"/>
</dbReference>
<dbReference type="HOGENOM" id="CLU_049304_0_0_7"/>
<accession>I4C143</accession>
<dbReference type="EMBL" id="CP003360">
    <property type="protein sequence ID" value="AFM23284.1"/>
    <property type="molecule type" value="Genomic_DNA"/>
</dbReference>
<dbReference type="KEGG" id="dti:Desti_4214"/>
<dbReference type="EMBL" id="CP003360">
    <property type="protein sequence ID" value="AFM24445.1"/>
    <property type="molecule type" value="Genomic_DNA"/>
</dbReference>
<dbReference type="PANTHER" id="PTHR37529:SF1">
    <property type="entry name" value="TRANSPOSASE INSG FOR INSERTION SEQUENCE ELEMENT IS4-RELATED"/>
    <property type="match status" value="1"/>
</dbReference>
<dbReference type="KEGG" id="dti:Desti_5501"/>
<protein>
    <submittedName>
        <fullName evidence="3">Transposase family protein</fullName>
    </submittedName>
</protein>
<organism evidence="3 13">
    <name type="scientific">Desulfomonile tiedjei (strain ATCC 49306 / DSM 6799 / DCB-1)</name>
    <dbReference type="NCBI Taxonomy" id="706587"/>
    <lineage>
        <taxon>Bacteria</taxon>
        <taxon>Pseudomonadati</taxon>
        <taxon>Thermodesulfobacteriota</taxon>
        <taxon>Desulfomonilia</taxon>
        <taxon>Desulfomonilales</taxon>
        <taxon>Desulfomonilaceae</taxon>
        <taxon>Desulfomonile</taxon>
    </lineage>
</organism>
<dbReference type="EMBL" id="CP003360">
    <property type="protein sequence ID" value="AFM25555.1"/>
    <property type="molecule type" value="Genomic_DNA"/>
</dbReference>
<dbReference type="Gene3D" id="3.90.350.10">
    <property type="entry name" value="Transposase Inhibitor Protein From Tn5, Chain A, domain 1"/>
    <property type="match status" value="1"/>
</dbReference>
<dbReference type="NCBIfam" id="NF033592">
    <property type="entry name" value="transpos_IS4_1"/>
    <property type="match status" value="1"/>
</dbReference>
<dbReference type="eggNOG" id="COG3385">
    <property type="taxonomic scope" value="Bacteria"/>
</dbReference>
<evidence type="ECO:0000259" key="1">
    <source>
        <dbReference type="Pfam" id="PF01609"/>
    </source>
</evidence>
<dbReference type="GO" id="GO:0006313">
    <property type="term" value="P:DNA transposition"/>
    <property type="evidence" value="ECO:0007669"/>
    <property type="project" value="InterPro"/>
</dbReference>
<reference evidence="3" key="1">
    <citation type="submission" date="2012-06" db="EMBL/GenBank/DDBJ databases">
        <title>Complete sequence of chromosome of Desulfomonile tiedjei DSM 6799.</title>
        <authorList>
            <consortium name="US DOE Joint Genome Institute (JGI-PGF)"/>
            <person name="Lucas S."/>
            <person name="Copeland A."/>
            <person name="Lapidus A."/>
            <person name="Glavina del Rio T."/>
            <person name="Dalin E."/>
            <person name="Tice H."/>
            <person name="Bruce D."/>
            <person name="Goodwin L."/>
            <person name="Pitluck S."/>
            <person name="Peters L."/>
            <person name="Ovchinnikova G."/>
            <person name="Zeytun A."/>
            <person name="Lu M."/>
            <person name="Kyrpides N."/>
            <person name="Mavromatis K."/>
            <person name="Ivanova N."/>
            <person name="Brettin T."/>
            <person name="Detter J.C."/>
            <person name="Han C."/>
            <person name="Larimer F."/>
            <person name="Land M."/>
            <person name="Hauser L."/>
            <person name="Markowitz V."/>
            <person name="Cheng J.-F."/>
            <person name="Hugenholtz P."/>
            <person name="Woyke T."/>
            <person name="Wu D."/>
            <person name="Spring S."/>
            <person name="Schroeder M."/>
            <person name="Brambilla E."/>
            <person name="Klenk H.-P."/>
            <person name="Eisen J.A."/>
        </authorList>
    </citation>
    <scope>NUCLEOTIDE SEQUENCE</scope>
    <source>
        <strain evidence="3">DSM 6799</strain>
    </source>
</reference>
<dbReference type="KEGG" id="dti:Desti_0497"/>
<dbReference type="GO" id="GO:0003677">
    <property type="term" value="F:DNA binding"/>
    <property type="evidence" value="ECO:0007669"/>
    <property type="project" value="InterPro"/>
</dbReference>
<dbReference type="PANTHER" id="PTHR37529">
    <property type="entry name" value="TRANSPOSASE INSG FOR INSERTION SEQUENCE ELEMENT IS4-RELATED"/>
    <property type="match status" value="1"/>
</dbReference>
<dbReference type="Pfam" id="PF01609">
    <property type="entry name" value="DDE_Tnp_1"/>
    <property type="match status" value="1"/>
</dbReference>
<evidence type="ECO:0000313" key="7">
    <source>
        <dbReference type="EMBL" id="AFM25555.1"/>
    </source>
</evidence>
<dbReference type="KEGG" id="dti:Desti_0551"/>
<dbReference type="KEGG" id="dti:Desti_4671"/>
<proteinExistence type="predicted"/>
<dbReference type="KEGG" id="dti:Desti_1735"/>
<evidence type="ECO:0000313" key="5">
    <source>
        <dbReference type="EMBL" id="AFM23680.1"/>
    </source>
</evidence>
<dbReference type="EMBL" id="CP003360">
    <property type="protein sequence ID" value="AFM26235.1"/>
    <property type="molecule type" value="Genomic_DNA"/>
</dbReference>
<dbReference type="KEGG" id="dti:Desti_0962"/>
<dbReference type="InterPro" id="IPR012337">
    <property type="entry name" value="RNaseH-like_sf"/>
</dbReference>
<dbReference type="KEGG" id="dti:Desti_4588"/>
<dbReference type="InterPro" id="IPR002559">
    <property type="entry name" value="Transposase_11"/>
</dbReference>
<feature type="domain" description="Transposase IS4-like" evidence="1">
    <location>
        <begin position="113"/>
        <end position="341"/>
    </location>
</feature>
<dbReference type="EMBL" id="CP003360">
    <property type="protein sequence ID" value="AFM23680.1"/>
    <property type="molecule type" value="Genomic_DNA"/>
</dbReference>
<evidence type="ECO:0000313" key="13">
    <source>
        <dbReference type="Proteomes" id="UP000006055"/>
    </source>
</evidence>